<dbReference type="Proteomes" id="UP001430953">
    <property type="component" value="Unassembled WGS sequence"/>
</dbReference>
<gene>
    <name evidence="1" type="ORF">PUN28_005861</name>
</gene>
<evidence type="ECO:0000313" key="2">
    <source>
        <dbReference type="Proteomes" id="UP001430953"/>
    </source>
</evidence>
<name>A0AAW2G8U5_9HYME</name>
<organism evidence="1 2">
    <name type="scientific">Cardiocondyla obscurior</name>
    <dbReference type="NCBI Taxonomy" id="286306"/>
    <lineage>
        <taxon>Eukaryota</taxon>
        <taxon>Metazoa</taxon>
        <taxon>Ecdysozoa</taxon>
        <taxon>Arthropoda</taxon>
        <taxon>Hexapoda</taxon>
        <taxon>Insecta</taxon>
        <taxon>Pterygota</taxon>
        <taxon>Neoptera</taxon>
        <taxon>Endopterygota</taxon>
        <taxon>Hymenoptera</taxon>
        <taxon>Apocrita</taxon>
        <taxon>Aculeata</taxon>
        <taxon>Formicoidea</taxon>
        <taxon>Formicidae</taxon>
        <taxon>Myrmicinae</taxon>
        <taxon>Cardiocondyla</taxon>
    </lineage>
</organism>
<dbReference type="AlphaFoldDB" id="A0AAW2G8U5"/>
<protein>
    <submittedName>
        <fullName evidence="1">Uncharacterized protein</fullName>
    </submittedName>
</protein>
<evidence type="ECO:0000313" key="1">
    <source>
        <dbReference type="EMBL" id="KAL0123626.1"/>
    </source>
</evidence>
<accession>A0AAW2G8U5</accession>
<sequence length="153" mass="16941">MKTRPDTQATLRNVFNPRRNNSGIRNYSALRPERFFISLSLSLSSAAGRKNLTTRTIFPSVPKCIRTGCSKRYPRSARHVAVKILRSKPRGNVVLGKVHNFCAHASAGGSQFLTENGFRFNTCRCADKMTMIDHVAEALSEGRVSLVEIESGA</sequence>
<comment type="caution">
    <text evidence="1">The sequence shown here is derived from an EMBL/GenBank/DDBJ whole genome shotgun (WGS) entry which is preliminary data.</text>
</comment>
<dbReference type="EMBL" id="JADYXP020000005">
    <property type="protein sequence ID" value="KAL0123626.1"/>
    <property type="molecule type" value="Genomic_DNA"/>
</dbReference>
<keyword evidence="2" id="KW-1185">Reference proteome</keyword>
<reference evidence="1 2" key="1">
    <citation type="submission" date="2023-03" db="EMBL/GenBank/DDBJ databases">
        <title>High recombination rates correlate with genetic variation in Cardiocondyla obscurior ants.</title>
        <authorList>
            <person name="Errbii M."/>
        </authorList>
    </citation>
    <scope>NUCLEOTIDE SEQUENCE [LARGE SCALE GENOMIC DNA]</scope>
    <source>
        <strain evidence="1">Alpha-2009</strain>
        <tissue evidence="1">Whole body</tissue>
    </source>
</reference>
<proteinExistence type="predicted"/>